<organism evidence="3 4">
    <name type="scientific">candidate division CSSED10-310 bacterium</name>
    <dbReference type="NCBI Taxonomy" id="2855610"/>
    <lineage>
        <taxon>Bacteria</taxon>
        <taxon>Bacteria division CSSED10-310</taxon>
    </lineage>
</organism>
<accession>A0ABV6YUR4</accession>
<gene>
    <name evidence="3" type="ORF">ACFL27_06880</name>
</gene>
<dbReference type="Gene3D" id="3.40.720.10">
    <property type="entry name" value="Alkaline Phosphatase, subunit A"/>
    <property type="match status" value="1"/>
</dbReference>
<keyword evidence="1" id="KW-0472">Membrane</keyword>
<keyword evidence="1" id="KW-1133">Transmembrane helix</keyword>
<dbReference type="Pfam" id="PF00884">
    <property type="entry name" value="Sulfatase"/>
    <property type="match status" value="1"/>
</dbReference>
<dbReference type="SUPFAM" id="SSF53649">
    <property type="entry name" value="Alkaline phosphatase-like"/>
    <property type="match status" value="1"/>
</dbReference>
<feature type="non-terminal residue" evidence="3">
    <location>
        <position position="1"/>
    </location>
</feature>
<keyword evidence="4" id="KW-1185">Reference proteome</keyword>
<evidence type="ECO:0000259" key="2">
    <source>
        <dbReference type="Pfam" id="PF00884"/>
    </source>
</evidence>
<dbReference type="CDD" id="cd16148">
    <property type="entry name" value="sulfatase_like"/>
    <property type="match status" value="1"/>
</dbReference>
<sequence>YISGAQNIFRTLSVTTTWIISRAGFSFVRLFRKGTSIKDNIILLLAGLLMSLLLFSCPAQEPKILYSPLVHNTDLLSLAADRLFNPLESRIAVNLYNVTEQSGQAIHIISPQGGESTVNLKAQHHYLLLIRLYPRGLLGLDSSRMKVSIDQKVTKILHFSETFYFYTFTVPFTCSWKPQSQSKITFSIIPPQTKQEFRQSREYFVIGENDIRRGLPLLPGEDFSVPVFVEQKSRLELVINSGLKDPYVSLQIKKYESLIPKGATLVYDELPKKKKIGQKKIKREQWLAQRTQKTIPLTITFRTEQSEIELFHEEISYKDRWQRLSVDLSPVTGQKGKLTFNPGRPRHNQPHQTIMALSQAKVVTGESGPEELTPNRNVLLISLDTVRSHGLGCYGNPVIKTPTIDHLARQSLTMMNAYSQANLTLPSHASLMLSLPLIRHGVYSNSSVLPDTVYGLDFILKEKHYQTVSAVSALQLNPWINGLNKWCDISLYCPGIQRKANRTIFLLKRWFQERDRDFETPFFCFLHLMDAHANYKPPGVFSRMYYSGDPTSFSGPVLIENEPFLKEEPFRTWYAHWLKDVRDPDYAPALYLGEISYLDQKLGELFTLLKQDHLWQDLFLVLTGDHGESLGEHQIFYDHWGMWSQNFTIPLLMKKTNLENGINQSHLQHSDVVPTILAQLGLPKPSFMAGLNKLQTGSAENNDQIKESYLVLESSLDSATAVIRGQWKLVIPKEKRRFFPVGEQLFNILTDPEEKHNVLESYAQEAQQLRNIYLEWHEKNRKLGLAQKRESSNEHLKQSLKALGYLDQ</sequence>
<feature type="transmembrane region" description="Helical" evidence="1">
    <location>
        <begin position="37"/>
        <end position="55"/>
    </location>
</feature>
<evidence type="ECO:0000313" key="3">
    <source>
        <dbReference type="EMBL" id="MFC1849917.1"/>
    </source>
</evidence>
<feature type="domain" description="Sulfatase N-terminal" evidence="2">
    <location>
        <begin position="376"/>
        <end position="681"/>
    </location>
</feature>
<dbReference type="Proteomes" id="UP001594351">
    <property type="component" value="Unassembled WGS sequence"/>
</dbReference>
<dbReference type="PANTHER" id="PTHR43751">
    <property type="entry name" value="SULFATASE"/>
    <property type="match status" value="1"/>
</dbReference>
<dbReference type="InterPro" id="IPR017850">
    <property type="entry name" value="Alkaline_phosphatase_core_sf"/>
</dbReference>
<dbReference type="InterPro" id="IPR052701">
    <property type="entry name" value="GAG_Ulvan_Degrading_Sulfatases"/>
</dbReference>
<dbReference type="EMBL" id="JBHPBY010000066">
    <property type="protein sequence ID" value="MFC1849917.1"/>
    <property type="molecule type" value="Genomic_DNA"/>
</dbReference>
<protein>
    <submittedName>
        <fullName evidence="3">Sulfatase</fullName>
    </submittedName>
</protein>
<dbReference type="InterPro" id="IPR000917">
    <property type="entry name" value="Sulfatase_N"/>
</dbReference>
<evidence type="ECO:0000313" key="4">
    <source>
        <dbReference type="Proteomes" id="UP001594351"/>
    </source>
</evidence>
<evidence type="ECO:0000256" key="1">
    <source>
        <dbReference type="SAM" id="Phobius"/>
    </source>
</evidence>
<proteinExistence type="predicted"/>
<dbReference type="PANTHER" id="PTHR43751:SF3">
    <property type="entry name" value="SULFATASE N-TERMINAL DOMAIN-CONTAINING PROTEIN"/>
    <property type="match status" value="1"/>
</dbReference>
<reference evidence="3 4" key="1">
    <citation type="submission" date="2024-09" db="EMBL/GenBank/DDBJ databases">
        <title>Laminarin stimulates single cell rates of sulfate reduction while oxygen inhibits transcriptomic activity in coastal marine sediment.</title>
        <authorList>
            <person name="Lindsay M."/>
            <person name="Orcutt B."/>
            <person name="Emerson D."/>
            <person name="Stepanauskas R."/>
            <person name="D'Angelo T."/>
        </authorList>
    </citation>
    <scope>NUCLEOTIDE SEQUENCE [LARGE SCALE GENOMIC DNA]</scope>
    <source>
        <strain evidence="3">SAG AM-311-K15</strain>
    </source>
</reference>
<name>A0ABV6YUR4_UNCC1</name>
<comment type="caution">
    <text evidence="3">The sequence shown here is derived from an EMBL/GenBank/DDBJ whole genome shotgun (WGS) entry which is preliminary data.</text>
</comment>
<keyword evidence="1" id="KW-0812">Transmembrane</keyword>
<dbReference type="Gene3D" id="3.30.1120.10">
    <property type="match status" value="1"/>
</dbReference>